<dbReference type="OrthoDB" id="185087at2157"/>
<name>A0A1I6KC75_9EURY</name>
<evidence type="ECO:0000313" key="2">
    <source>
        <dbReference type="Proteomes" id="UP000199062"/>
    </source>
</evidence>
<dbReference type="InterPro" id="IPR007152">
    <property type="entry name" value="DUF354"/>
</dbReference>
<dbReference type="PANTHER" id="PTHR39662">
    <property type="entry name" value="DUF354 DOMAIN-CONTAINING PROTEIN-RELATED"/>
    <property type="match status" value="1"/>
</dbReference>
<dbReference type="PIRSF" id="PIRSF005357">
    <property type="entry name" value="UCP005357"/>
    <property type="match status" value="1"/>
</dbReference>
<dbReference type="RefSeq" id="WP_089813642.1">
    <property type="nucleotide sequence ID" value="NZ_FOZK01000001.1"/>
</dbReference>
<proteinExistence type="predicted"/>
<gene>
    <name evidence="1" type="ORF">SAMN05216559_0549</name>
</gene>
<evidence type="ECO:0008006" key="3">
    <source>
        <dbReference type="Google" id="ProtNLM"/>
    </source>
</evidence>
<dbReference type="SUPFAM" id="SSF53756">
    <property type="entry name" value="UDP-Glycosyltransferase/glycogen phosphorylase"/>
    <property type="match status" value="1"/>
</dbReference>
<dbReference type="AlphaFoldDB" id="A0A1I6KC75"/>
<dbReference type="Pfam" id="PF04007">
    <property type="entry name" value="DUF354"/>
    <property type="match status" value="1"/>
</dbReference>
<dbReference type="PANTHER" id="PTHR39662:SF1">
    <property type="entry name" value="DUF354 DOMAIN-CONTAINING PROTEIN"/>
    <property type="match status" value="1"/>
</dbReference>
<organism evidence="1 2">
    <name type="scientific">Halomicrobium zhouii</name>
    <dbReference type="NCBI Taxonomy" id="767519"/>
    <lineage>
        <taxon>Archaea</taxon>
        <taxon>Methanobacteriati</taxon>
        <taxon>Methanobacteriota</taxon>
        <taxon>Stenosarchaea group</taxon>
        <taxon>Halobacteria</taxon>
        <taxon>Halobacteriales</taxon>
        <taxon>Haloarculaceae</taxon>
        <taxon>Halomicrobium</taxon>
    </lineage>
</organism>
<reference evidence="1 2" key="1">
    <citation type="submission" date="2016-10" db="EMBL/GenBank/DDBJ databases">
        <authorList>
            <person name="de Groot N.N."/>
        </authorList>
    </citation>
    <scope>NUCLEOTIDE SEQUENCE [LARGE SCALE GENOMIC DNA]</scope>
    <source>
        <strain evidence="1 2">CGMCC 1.10457</strain>
    </source>
</reference>
<keyword evidence="2" id="KW-1185">Reference proteome</keyword>
<dbReference type="EMBL" id="FOZK01000001">
    <property type="protein sequence ID" value="SFR88895.1"/>
    <property type="molecule type" value="Genomic_DNA"/>
</dbReference>
<evidence type="ECO:0000313" key="1">
    <source>
        <dbReference type="EMBL" id="SFR88895.1"/>
    </source>
</evidence>
<dbReference type="STRING" id="767519.SAMN05216559_0549"/>
<sequence length="346" mass="37865">MRVVVTIQHAGHVHFFKHAIAALEDEGHDVFVFARENAMSTALLERCDIDYELLAGESDSIVSLARAQFVYEARLLGRAREIQPDVMTAVGGVAVSHVASLVGARSVVFYDTEHASIIRNLSFPFADVICTPECFEADLGDNHHRYPGYHELAYLHPDRFTPDPDVREAVGVAPEDQLVVLRLGDWGASHDVGEGGFDDHRSVVERLEAAGATVRITAEGDLDDDLTDYELSVQPERLHDLLAAADLYVGEGATTAAECAVLGTPAIYVNSLPLGYLTELEAEYGLVHAFTDDGRHVRAVNRATAILQEGEESEPWQRRRERLLADKCDVTDVVLDQVGTAAPVEP</sequence>
<accession>A0A1I6KC75</accession>
<protein>
    <recommendedName>
        <fullName evidence="3">DUF354 domain-containing protein</fullName>
    </recommendedName>
</protein>
<dbReference type="Proteomes" id="UP000199062">
    <property type="component" value="Unassembled WGS sequence"/>
</dbReference>